<protein>
    <submittedName>
        <fullName evidence="1">Uncharacterized protein</fullName>
    </submittedName>
</protein>
<sequence length="42" mass="5190">MFWAVWNHEVLDANPNASWYFFEQKKECFLITIIKHLISKYK</sequence>
<dbReference type="AlphaFoldDB" id="A0ABD4EIW6"/>
<organism evidence="1 2">
    <name type="scientific">Staphylococcus lugdunensis</name>
    <dbReference type="NCBI Taxonomy" id="28035"/>
    <lineage>
        <taxon>Bacteria</taxon>
        <taxon>Bacillati</taxon>
        <taxon>Bacillota</taxon>
        <taxon>Bacilli</taxon>
        <taxon>Bacillales</taxon>
        <taxon>Staphylococcaceae</taxon>
        <taxon>Staphylococcus</taxon>
    </lineage>
</organism>
<reference evidence="1 2" key="1">
    <citation type="submission" date="2016-01" db="EMBL/GenBank/DDBJ databases">
        <authorList>
            <person name="Mitreva M."/>
            <person name="Pepin K.H."/>
            <person name="Mihindukulasuriya K.A."/>
            <person name="Fulton R."/>
            <person name="Fronick C."/>
            <person name="O'Laughlin M."/>
            <person name="Miner T."/>
            <person name="Herter B."/>
            <person name="Rosa B.A."/>
            <person name="Cordes M."/>
            <person name="Tomlinson C."/>
            <person name="Wollam A."/>
            <person name="Palsikar V.B."/>
            <person name="Mardis E.R."/>
            <person name="Wilson R.K."/>
        </authorList>
    </citation>
    <scope>NUCLEOTIDE SEQUENCE [LARGE SCALE GENOMIC DNA]</scope>
    <source>
        <strain evidence="1 2">MJR7738</strain>
    </source>
</reference>
<evidence type="ECO:0000313" key="1">
    <source>
        <dbReference type="EMBL" id="KXA40162.1"/>
    </source>
</evidence>
<accession>A0ABD4EIW6</accession>
<comment type="caution">
    <text evidence="1">The sequence shown here is derived from an EMBL/GenBank/DDBJ whole genome shotgun (WGS) entry which is preliminary data.</text>
</comment>
<dbReference type="EMBL" id="LRQI01000015">
    <property type="protein sequence ID" value="KXA40162.1"/>
    <property type="molecule type" value="Genomic_DNA"/>
</dbReference>
<dbReference type="Proteomes" id="UP000070063">
    <property type="component" value="Unassembled WGS sequence"/>
</dbReference>
<proteinExistence type="predicted"/>
<gene>
    <name evidence="1" type="ORF">HMPREF3225_00300</name>
</gene>
<evidence type="ECO:0000313" key="2">
    <source>
        <dbReference type="Proteomes" id="UP000070063"/>
    </source>
</evidence>
<name>A0ABD4EIW6_STALU</name>